<feature type="region of interest" description="Disordered" evidence="1">
    <location>
        <begin position="488"/>
        <end position="527"/>
    </location>
</feature>
<feature type="non-terminal residue" evidence="3">
    <location>
        <position position="561"/>
    </location>
</feature>
<accession>A0A9W8I916</accession>
<dbReference type="SUPFAM" id="SSF54236">
    <property type="entry name" value="Ubiquitin-like"/>
    <property type="match status" value="1"/>
</dbReference>
<feature type="region of interest" description="Disordered" evidence="1">
    <location>
        <begin position="362"/>
        <end position="403"/>
    </location>
</feature>
<feature type="compositionally biased region" description="Polar residues" evidence="1">
    <location>
        <begin position="506"/>
        <end position="527"/>
    </location>
</feature>
<name>A0A9W8I916_9FUNG</name>
<evidence type="ECO:0000259" key="2">
    <source>
        <dbReference type="PROSITE" id="PS50053"/>
    </source>
</evidence>
<evidence type="ECO:0000256" key="1">
    <source>
        <dbReference type="SAM" id="MobiDB-lite"/>
    </source>
</evidence>
<feature type="compositionally biased region" description="Polar residues" evidence="1">
    <location>
        <begin position="362"/>
        <end position="371"/>
    </location>
</feature>
<dbReference type="Proteomes" id="UP001139887">
    <property type="component" value="Unassembled WGS sequence"/>
</dbReference>
<gene>
    <name evidence="3" type="ORF">IWW36_004792</name>
</gene>
<dbReference type="Pfam" id="PF00240">
    <property type="entry name" value="ubiquitin"/>
    <property type="match status" value="1"/>
</dbReference>
<proteinExistence type="predicted"/>
<feature type="domain" description="Ubiquitin-like" evidence="2">
    <location>
        <begin position="8"/>
        <end position="82"/>
    </location>
</feature>
<dbReference type="OrthoDB" id="419317at2759"/>
<organism evidence="3 4">
    <name type="scientific">Coemansia brasiliensis</name>
    <dbReference type="NCBI Taxonomy" id="2650707"/>
    <lineage>
        <taxon>Eukaryota</taxon>
        <taxon>Fungi</taxon>
        <taxon>Fungi incertae sedis</taxon>
        <taxon>Zoopagomycota</taxon>
        <taxon>Kickxellomycotina</taxon>
        <taxon>Kickxellomycetes</taxon>
        <taxon>Kickxellales</taxon>
        <taxon>Kickxellaceae</taxon>
        <taxon>Coemansia</taxon>
    </lineage>
</organism>
<feature type="compositionally biased region" description="Basic and acidic residues" evidence="1">
    <location>
        <begin position="96"/>
        <end position="105"/>
    </location>
</feature>
<dbReference type="Gene3D" id="3.10.20.90">
    <property type="entry name" value="Phosphatidylinositol 3-kinase Catalytic Subunit, Chain A, domain 1"/>
    <property type="match status" value="1"/>
</dbReference>
<dbReference type="EMBL" id="JANBUW010000807">
    <property type="protein sequence ID" value="KAJ2845410.1"/>
    <property type="molecule type" value="Genomic_DNA"/>
</dbReference>
<dbReference type="InterPro" id="IPR000626">
    <property type="entry name" value="Ubiquitin-like_dom"/>
</dbReference>
<evidence type="ECO:0000313" key="3">
    <source>
        <dbReference type="EMBL" id="KAJ2845410.1"/>
    </source>
</evidence>
<dbReference type="AlphaFoldDB" id="A0A9W8I916"/>
<feature type="region of interest" description="Disordered" evidence="1">
    <location>
        <begin position="86"/>
        <end position="141"/>
    </location>
</feature>
<feature type="region of interest" description="Disordered" evidence="1">
    <location>
        <begin position="184"/>
        <end position="241"/>
    </location>
</feature>
<dbReference type="PROSITE" id="PS50053">
    <property type="entry name" value="UBIQUITIN_2"/>
    <property type="match status" value="1"/>
</dbReference>
<comment type="caution">
    <text evidence="3">The sequence shown here is derived from an EMBL/GenBank/DDBJ whole genome shotgun (WGS) entry which is preliminary data.</text>
</comment>
<dbReference type="InterPro" id="IPR029071">
    <property type="entry name" value="Ubiquitin-like_domsf"/>
</dbReference>
<evidence type="ECO:0000313" key="4">
    <source>
        <dbReference type="Proteomes" id="UP001139887"/>
    </source>
</evidence>
<feature type="region of interest" description="Disordered" evidence="1">
    <location>
        <begin position="450"/>
        <end position="473"/>
    </location>
</feature>
<keyword evidence="4" id="KW-1185">Reference proteome</keyword>
<dbReference type="SMART" id="SM00213">
    <property type="entry name" value="UBQ"/>
    <property type="match status" value="1"/>
</dbReference>
<reference evidence="3" key="1">
    <citation type="submission" date="2022-07" db="EMBL/GenBank/DDBJ databases">
        <title>Phylogenomic reconstructions and comparative analyses of Kickxellomycotina fungi.</title>
        <authorList>
            <person name="Reynolds N.K."/>
            <person name="Stajich J.E."/>
            <person name="Barry K."/>
            <person name="Grigoriev I.V."/>
            <person name="Crous P."/>
            <person name="Smith M.E."/>
        </authorList>
    </citation>
    <scope>NUCLEOTIDE SEQUENCE</scope>
    <source>
        <strain evidence="3">NRRL 1566</strain>
    </source>
</reference>
<sequence length="561" mass="61608">MTTTSSEWQIRVKALLEGGVEKEFQISTLSDETLGDFRAKLASQSHIEPQKQRLIFSGRLLKDNAQTISDTGLRDGYAINMVALPSNFTPPANNERASETQRESPHASADPLNPHMHQFFSMFPGMGGAGTRPSEEQQRRMQRTIRHVYRNFGADDGGEWIAMNSSGQYFRIGREAVVGSQLTSEEYERGPIQERNPVTSSSDESAYETIPGLVPVRRRSSPEGSEAANERPGLMPTQTRTRPSRALANELIYDLFERVLPSVRRIPGNDNFRFSTAEDVHPTYLSRTSTNQIEAVGQSLTNIGDAFVELGRSLQALGTEWQMGYSDDTVMQQAQNTLQLLSDLALTSPLIVPFLQSRVTSGSAAQDQLRTSAADDESRSAPSSDSEGIPESGDRAAYQRDFISAHSRRNRRFRAFDMMIGNSRSRPTAHPPMPVPQAVFELRFGPVAFPIGGNMQQPHQPHPPTPQEGAQQSPANLLQRLLERVESFQQATGDQEGAAQRDRGTRNTSVNLQTNNGTGANQSNSASAPRIIHPANMAPGLSTVEFVFERIGSPTGGQATA</sequence>
<protein>
    <recommendedName>
        <fullName evidence="2">Ubiquitin-like domain-containing protein</fullName>
    </recommendedName>
</protein>